<protein>
    <submittedName>
        <fullName evidence="2">Uncharacterized protein</fullName>
    </submittedName>
</protein>
<dbReference type="OrthoDB" id="10555776at2759"/>
<organism evidence="2 3">
    <name type="scientific">Brassica carinata</name>
    <name type="common">Ethiopian mustard</name>
    <name type="synonym">Abyssinian cabbage</name>
    <dbReference type="NCBI Taxonomy" id="52824"/>
    <lineage>
        <taxon>Eukaryota</taxon>
        <taxon>Viridiplantae</taxon>
        <taxon>Streptophyta</taxon>
        <taxon>Embryophyta</taxon>
        <taxon>Tracheophyta</taxon>
        <taxon>Spermatophyta</taxon>
        <taxon>Magnoliopsida</taxon>
        <taxon>eudicotyledons</taxon>
        <taxon>Gunneridae</taxon>
        <taxon>Pentapetalae</taxon>
        <taxon>rosids</taxon>
        <taxon>malvids</taxon>
        <taxon>Brassicales</taxon>
        <taxon>Brassicaceae</taxon>
        <taxon>Brassiceae</taxon>
        <taxon>Brassica</taxon>
    </lineage>
</organism>
<name>A0A8X7NWU0_BRACI</name>
<reference evidence="2 3" key="1">
    <citation type="submission" date="2020-02" db="EMBL/GenBank/DDBJ databases">
        <authorList>
            <person name="Ma Q."/>
            <person name="Huang Y."/>
            <person name="Song X."/>
            <person name="Pei D."/>
        </authorList>
    </citation>
    <scope>NUCLEOTIDE SEQUENCE [LARGE SCALE GENOMIC DNA]</scope>
    <source>
        <strain evidence="2">Sxm20200214</strain>
        <tissue evidence="2">Leaf</tissue>
    </source>
</reference>
<accession>A0A8X7NWU0</accession>
<comment type="caution">
    <text evidence="2">The sequence shown here is derived from an EMBL/GenBank/DDBJ whole genome shotgun (WGS) entry which is preliminary data.</text>
</comment>
<keyword evidence="1" id="KW-0732">Signal</keyword>
<sequence length="168" mass="19105">MYGKLAWGLDFTFIFSLFSLDGETFLPHRSVVCLLRSLHTELLSHLNLVCRFQSKQGFSLSLSIYLLRFVIFVDLPRRYLGLVAFGCDDMIAVNLVSSLSSVIITGEVVKEQMGQDYSYSQPSWSEDYYRNTTDSGYSQAEADILEDQAESRYNNAEPVQHPPQPEIV</sequence>
<feature type="chain" id="PRO_5036474038" evidence="1">
    <location>
        <begin position="23"/>
        <end position="168"/>
    </location>
</feature>
<keyword evidence="3" id="KW-1185">Reference proteome</keyword>
<evidence type="ECO:0000313" key="3">
    <source>
        <dbReference type="Proteomes" id="UP000886595"/>
    </source>
</evidence>
<dbReference type="EMBL" id="JAAMPC010001586">
    <property type="protein sequence ID" value="KAG2240117.1"/>
    <property type="molecule type" value="Genomic_DNA"/>
</dbReference>
<evidence type="ECO:0000256" key="1">
    <source>
        <dbReference type="SAM" id="SignalP"/>
    </source>
</evidence>
<dbReference type="AlphaFoldDB" id="A0A8X7NWU0"/>
<gene>
    <name evidence="2" type="ORF">Bca52824_091119</name>
</gene>
<proteinExistence type="predicted"/>
<dbReference type="Proteomes" id="UP000886595">
    <property type="component" value="Unassembled WGS sequence"/>
</dbReference>
<feature type="signal peptide" evidence="1">
    <location>
        <begin position="1"/>
        <end position="22"/>
    </location>
</feature>
<evidence type="ECO:0000313" key="2">
    <source>
        <dbReference type="EMBL" id="KAG2240117.1"/>
    </source>
</evidence>